<keyword evidence="4 7" id="KW-0812">Transmembrane</keyword>
<feature type="transmembrane region" description="Helical" evidence="7">
    <location>
        <begin position="197"/>
        <end position="214"/>
    </location>
</feature>
<keyword evidence="3" id="KW-1003">Cell membrane</keyword>
<keyword evidence="5 7" id="KW-1133">Transmembrane helix</keyword>
<feature type="transmembrane region" description="Helical" evidence="7">
    <location>
        <begin position="111"/>
        <end position="132"/>
    </location>
</feature>
<dbReference type="Proteomes" id="UP000050823">
    <property type="component" value="Unassembled WGS sequence"/>
</dbReference>
<feature type="transmembrane region" description="Helical" evidence="7">
    <location>
        <begin position="258"/>
        <end position="278"/>
    </location>
</feature>
<feature type="transmembrane region" description="Helical" evidence="7">
    <location>
        <begin position="226"/>
        <end position="246"/>
    </location>
</feature>
<feature type="domain" description="EamA" evidence="8">
    <location>
        <begin position="16"/>
        <end position="155"/>
    </location>
</feature>
<feature type="transmembrane region" description="Helical" evidence="7">
    <location>
        <begin position="139"/>
        <end position="155"/>
    </location>
</feature>
<dbReference type="Pfam" id="PF00892">
    <property type="entry name" value="EamA"/>
    <property type="match status" value="2"/>
</dbReference>
<evidence type="ECO:0000313" key="10">
    <source>
        <dbReference type="Proteomes" id="UP000050823"/>
    </source>
</evidence>
<reference evidence="9 10" key="1">
    <citation type="journal article" date="2015" name="Genome Announc.">
        <title>Expanding the biotechnology potential of lactobacilli through comparative genomics of 213 strains and associated genera.</title>
        <authorList>
            <person name="Sun Z."/>
            <person name="Harris H.M."/>
            <person name="McCann A."/>
            <person name="Guo C."/>
            <person name="Argimon S."/>
            <person name="Zhang W."/>
            <person name="Yang X."/>
            <person name="Jeffery I.B."/>
            <person name="Cooney J.C."/>
            <person name="Kagawa T.F."/>
            <person name="Liu W."/>
            <person name="Song Y."/>
            <person name="Salvetti E."/>
            <person name="Wrobel A."/>
            <person name="Rasinkangas P."/>
            <person name="Parkhill J."/>
            <person name="Rea M.C."/>
            <person name="O'Sullivan O."/>
            <person name="Ritari J."/>
            <person name="Douillard F.P."/>
            <person name="Paul Ross R."/>
            <person name="Yang R."/>
            <person name="Briner A.E."/>
            <person name="Felis G.E."/>
            <person name="de Vos W.M."/>
            <person name="Barrangou R."/>
            <person name="Klaenhammer T.R."/>
            <person name="Caufield P.W."/>
            <person name="Cui Y."/>
            <person name="Zhang H."/>
            <person name="O'Toole P.W."/>
        </authorList>
    </citation>
    <scope>NUCLEOTIDE SEQUENCE [LARGE SCALE GENOMIC DNA]</scope>
    <source>
        <strain evidence="9 10">DSM 20719</strain>
    </source>
</reference>
<feature type="domain" description="EamA" evidence="8">
    <location>
        <begin position="170"/>
        <end position="300"/>
    </location>
</feature>
<dbReference type="Gene3D" id="1.10.3730.20">
    <property type="match status" value="1"/>
</dbReference>
<evidence type="ECO:0000256" key="1">
    <source>
        <dbReference type="ARBA" id="ARBA00004651"/>
    </source>
</evidence>
<evidence type="ECO:0000256" key="5">
    <source>
        <dbReference type="ARBA" id="ARBA00022989"/>
    </source>
</evidence>
<feature type="transmembrane region" description="Helical" evidence="7">
    <location>
        <begin position="284"/>
        <end position="300"/>
    </location>
</feature>
<dbReference type="InterPro" id="IPR050638">
    <property type="entry name" value="AA-Vitamin_Transporters"/>
</dbReference>
<evidence type="ECO:0000256" key="3">
    <source>
        <dbReference type="ARBA" id="ARBA00022475"/>
    </source>
</evidence>
<proteinExistence type="inferred from homology"/>
<dbReference type="AlphaFoldDB" id="A0AA89I126"/>
<dbReference type="InterPro" id="IPR000620">
    <property type="entry name" value="EamA_dom"/>
</dbReference>
<comment type="similarity">
    <text evidence="2">Belongs to the EamA transporter family.</text>
</comment>
<evidence type="ECO:0000256" key="6">
    <source>
        <dbReference type="ARBA" id="ARBA00023136"/>
    </source>
</evidence>
<evidence type="ECO:0000256" key="2">
    <source>
        <dbReference type="ARBA" id="ARBA00007362"/>
    </source>
</evidence>
<feature type="transmembrane region" description="Helical" evidence="7">
    <location>
        <begin position="50"/>
        <end position="70"/>
    </location>
</feature>
<dbReference type="InterPro" id="IPR037185">
    <property type="entry name" value="EmrE-like"/>
</dbReference>
<accession>A0AA89I126</accession>
<comment type="subcellular location">
    <subcellularLocation>
        <location evidence="1">Cell membrane</location>
        <topology evidence="1">Multi-pass membrane protein</topology>
    </subcellularLocation>
</comment>
<evidence type="ECO:0000256" key="7">
    <source>
        <dbReference type="SAM" id="Phobius"/>
    </source>
</evidence>
<sequence length="312" mass="34326">MATAMTNQVKPQNIAKGMFWATMASALWGVSGTILEFISQGQNIPATWFLSVRTLGAGLILLLIGAIKFKQDIFSIFKSKRLTAWLIAYALFGIMGNQYTFFMSIQTGNAAAATILQYLSPLFIVIGTLAFLRKWPNRIDLISFGIALVGVFLSITKGNIHTLTIPFNSLIWGILSGVTAAFYVVLPRPIVNEKSPIIVLGWGMFISGLLFNIHRPFWQAPPHLNASGIIAILAVILIGTVFAYLCLLHSLNFAPSTVISIVDAVQPVITFVLSIIFFHAHFSWVEMSGAILVIFAIYILQRYQKTSENPLA</sequence>
<organism evidence="9 10">
    <name type="scientific">Latilactobacillus graminis DSM 20719</name>
    <dbReference type="NCBI Taxonomy" id="1423752"/>
    <lineage>
        <taxon>Bacteria</taxon>
        <taxon>Bacillati</taxon>
        <taxon>Bacillota</taxon>
        <taxon>Bacilli</taxon>
        <taxon>Lactobacillales</taxon>
        <taxon>Lactobacillaceae</taxon>
        <taxon>Latilactobacillus</taxon>
    </lineage>
</organism>
<protein>
    <recommendedName>
        <fullName evidence="8">EamA domain-containing protein</fullName>
    </recommendedName>
</protein>
<gene>
    <name evidence="9" type="ORF">FC90_GL000306</name>
</gene>
<dbReference type="GO" id="GO:0005886">
    <property type="term" value="C:plasma membrane"/>
    <property type="evidence" value="ECO:0007669"/>
    <property type="project" value="UniProtKB-SubCell"/>
</dbReference>
<dbReference type="PANTHER" id="PTHR32322:SF18">
    <property type="entry name" value="S-ADENOSYLMETHIONINE_S-ADENOSYLHOMOCYSTEINE TRANSPORTER"/>
    <property type="match status" value="1"/>
</dbReference>
<feature type="transmembrane region" description="Helical" evidence="7">
    <location>
        <begin position="167"/>
        <end position="185"/>
    </location>
</feature>
<evidence type="ECO:0000259" key="8">
    <source>
        <dbReference type="Pfam" id="PF00892"/>
    </source>
</evidence>
<dbReference type="SUPFAM" id="SSF103481">
    <property type="entry name" value="Multidrug resistance efflux transporter EmrE"/>
    <property type="match status" value="2"/>
</dbReference>
<dbReference type="EMBL" id="AYZB01000020">
    <property type="protein sequence ID" value="KRM23352.1"/>
    <property type="molecule type" value="Genomic_DNA"/>
</dbReference>
<feature type="transmembrane region" description="Helical" evidence="7">
    <location>
        <begin position="82"/>
        <end position="105"/>
    </location>
</feature>
<feature type="transmembrane region" description="Helical" evidence="7">
    <location>
        <begin position="18"/>
        <end position="38"/>
    </location>
</feature>
<dbReference type="PANTHER" id="PTHR32322">
    <property type="entry name" value="INNER MEMBRANE TRANSPORTER"/>
    <property type="match status" value="1"/>
</dbReference>
<comment type="caution">
    <text evidence="9">The sequence shown here is derived from an EMBL/GenBank/DDBJ whole genome shotgun (WGS) entry which is preliminary data.</text>
</comment>
<keyword evidence="6 7" id="KW-0472">Membrane</keyword>
<evidence type="ECO:0000256" key="4">
    <source>
        <dbReference type="ARBA" id="ARBA00022692"/>
    </source>
</evidence>
<name>A0AA89I126_9LACO</name>
<evidence type="ECO:0000313" key="9">
    <source>
        <dbReference type="EMBL" id="KRM23352.1"/>
    </source>
</evidence>